<dbReference type="EMBL" id="BMAW01074338">
    <property type="protein sequence ID" value="GFT91723.1"/>
    <property type="molecule type" value="Genomic_DNA"/>
</dbReference>
<dbReference type="PROSITE" id="PS51515">
    <property type="entry name" value="BIN3_SAM"/>
    <property type="match status" value="1"/>
</dbReference>
<comment type="similarity">
    <text evidence="1 6">Belongs to the methyltransferase superfamily.</text>
</comment>
<evidence type="ECO:0000313" key="9">
    <source>
        <dbReference type="Proteomes" id="UP000887013"/>
    </source>
</evidence>
<accession>A0A8X6PY94</accession>
<evidence type="ECO:0000256" key="1">
    <source>
        <dbReference type="ARBA" id="ARBA00008361"/>
    </source>
</evidence>
<evidence type="ECO:0000256" key="5">
    <source>
        <dbReference type="PROSITE-ProRule" id="PRU00848"/>
    </source>
</evidence>
<dbReference type="OrthoDB" id="273070at2759"/>
<sequence length="248" mass="28939">MEKNDNHVKNNSSNKLVESFEPGAARFGNFINYYTFNSVSKRLQAIPPDLLLFFEKKPILCLDVGCNSGELTTGLYSHLTSELTSNIDVFIMGIDLDGDLISRSKESNKYKDHIIYEQIDIMEDSSLIQLQSFLQKYNKTKFDLVTCFSTTMWIHLHHGDDGLNKFLNTISKLTRLLLIEPQEWKSYKSAVRRMIRLNCEVFQLEKLKIRDIKYHLLQYFPKECFKHFNICLGETSWGRSLFLFKGHT</sequence>
<dbReference type="AlphaFoldDB" id="A0A8X6PY94"/>
<dbReference type="EC" id="2.1.1.-" evidence="6"/>
<evidence type="ECO:0000256" key="3">
    <source>
        <dbReference type="ARBA" id="ARBA00022679"/>
    </source>
</evidence>
<dbReference type="InterPro" id="IPR024160">
    <property type="entry name" value="BIN3_SAM-bd_dom"/>
</dbReference>
<dbReference type="InterPro" id="IPR010675">
    <property type="entry name" value="Bin3_C"/>
</dbReference>
<keyword evidence="2 6" id="KW-0489">Methyltransferase</keyword>
<organism evidence="8 9">
    <name type="scientific">Nephila pilipes</name>
    <name type="common">Giant wood spider</name>
    <name type="synonym">Nephila maculata</name>
    <dbReference type="NCBI Taxonomy" id="299642"/>
    <lineage>
        <taxon>Eukaryota</taxon>
        <taxon>Metazoa</taxon>
        <taxon>Ecdysozoa</taxon>
        <taxon>Arthropoda</taxon>
        <taxon>Chelicerata</taxon>
        <taxon>Arachnida</taxon>
        <taxon>Araneae</taxon>
        <taxon>Araneomorphae</taxon>
        <taxon>Entelegynae</taxon>
        <taxon>Araneoidea</taxon>
        <taxon>Nephilidae</taxon>
        <taxon>Nephila</taxon>
    </lineage>
</organism>
<protein>
    <recommendedName>
        <fullName evidence="6">RNA methyltransferase</fullName>
        <ecNumber evidence="6">2.1.1.-</ecNumber>
    </recommendedName>
</protein>
<evidence type="ECO:0000256" key="4">
    <source>
        <dbReference type="ARBA" id="ARBA00022691"/>
    </source>
</evidence>
<dbReference type="InterPro" id="IPR029063">
    <property type="entry name" value="SAM-dependent_MTases_sf"/>
</dbReference>
<dbReference type="GO" id="GO:0008173">
    <property type="term" value="F:RNA methyltransferase activity"/>
    <property type="evidence" value="ECO:0007669"/>
    <property type="project" value="UniProtKB-UniRule"/>
</dbReference>
<dbReference type="PANTHER" id="PTHR12315:SF1">
    <property type="entry name" value="RNA 5'-MONOPHOSPHATE METHYLTRANSFERASE"/>
    <property type="match status" value="1"/>
</dbReference>
<evidence type="ECO:0000256" key="6">
    <source>
        <dbReference type="RuleBase" id="RU367087"/>
    </source>
</evidence>
<comment type="caution">
    <text evidence="8">The sequence shown here is derived from an EMBL/GenBank/DDBJ whole genome shotgun (WGS) entry which is preliminary data.</text>
</comment>
<evidence type="ECO:0000256" key="2">
    <source>
        <dbReference type="ARBA" id="ARBA00022603"/>
    </source>
</evidence>
<evidence type="ECO:0000259" key="7">
    <source>
        <dbReference type="PROSITE" id="PS51515"/>
    </source>
</evidence>
<reference evidence="8" key="1">
    <citation type="submission" date="2020-08" db="EMBL/GenBank/DDBJ databases">
        <title>Multicomponent nature underlies the extraordinary mechanical properties of spider dragline silk.</title>
        <authorList>
            <person name="Kono N."/>
            <person name="Nakamura H."/>
            <person name="Mori M."/>
            <person name="Yoshida Y."/>
            <person name="Ohtoshi R."/>
            <person name="Malay A.D."/>
            <person name="Moran D.A.P."/>
            <person name="Tomita M."/>
            <person name="Numata K."/>
            <person name="Arakawa K."/>
        </authorList>
    </citation>
    <scope>NUCLEOTIDE SEQUENCE</scope>
</reference>
<dbReference type="Pfam" id="PF06859">
    <property type="entry name" value="Bin3"/>
    <property type="match status" value="1"/>
</dbReference>
<dbReference type="SUPFAM" id="SSF53335">
    <property type="entry name" value="S-adenosyl-L-methionine-dependent methyltransferases"/>
    <property type="match status" value="1"/>
</dbReference>
<dbReference type="Gene3D" id="3.40.50.150">
    <property type="entry name" value="Vaccinia Virus protein VP39"/>
    <property type="match status" value="1"/>
</dbReference>
<keyword evidence="4 5" id="KW-0949">S-adenosyl-L-methionine</keyword>
<gene>
    <name evidence="8" type="primary">bcdin3d</name>
    <name evidence="8" type="ORF">NPIL_97071</name>
</gene>
<dbReference type="GO" id="GO:0005737">
    <property type="term" value="C:cytoplasm"/>
    <property type="evidence" value="ECO:0007669"/>
    <property type="project" value="TreeGrafter"/>
</dbReference>
<dbReference type="InterPro" id="IPR039772">
    <property type="entry name" value="Bin3-like"/>
</dbReference>
<dbReference type="GO" id="GO:0008171">
    <property type="term" value="F:O-methyltransferase activity"/>
    <property type="evidence" value="ECO:0007669"/>
    <property type="project" value="UniProtKB-UniRule"/>
</dbReference>
<dbReference type="GO" id="GO:0032259">
    <property type="term" value="P:methylation"/>
    <property type="evidence" value="ECO:0007669"/>
    <property type="project" value="UniProtKB-KW"/>
</dbReference>
<keyword evidence="3 6" id="KW-0808">Transferase</keyword>
<dbReference type="Proteomes" id="UP000887013">
    <property type="component" value="Unassembled WGS sequence"/>
</dbReference>
<evidence type="ECO:0000313" key="8">
    <source>
        <dbReference type="EMBL" id="GFT91723.1"/>
    </source>
</evidence>
<name>A0A8X6PY94_NEPPI</name>
<keyword evidence="9" id="KW-1185">Reference proteome</keyword>
<dbReference type="PANTHER" id="PTHR12315">
    <property type="entry name" value="BICOID-INTERACTING PROTEIN RELATED"/>
    <property type="match status" value="1"/>
</dbReference>
<dbReference type="GO" id="GO:2000632">
    <property type="term" value="P:negative regulation of pre-miRNA processing"/>
    <property type="evidence" value="ECO:0007669"/>
    <property type="project" value="TreeGrafter"/>
</dbReference>
<feature type="domain" description="Bin3-type SAM" evidence="7">
    <location>
        <begin position="40"/>
        <end position="248"/>
    </location>
</feature>
<dbReference type="CDD" id="cd02440">
    <property type="entry name" value="AdoMet_MTases"/>
    <property type="match status" value="1"/>
</dbReference>
<proteinExistence type="inferred from homology"/>